<name>A0ABS3CCQ4_9BACT</name>
<dbReference type="SUPFAM" id="SSF53335">
    <property type="entry name" value="S-adenosyl-L-methionine-dependent methyltransferases"/>
    <property type="match status" value="1"/>
</dbReference>
<dbReference type="Pfam" id="PF18096">
    <property type="entry name" value="Thump_like"/>
    <property type="match status" value="1"/>
</dbReference>
<dbReference type="RefSeq" id="WP_206585494.1">
    <property type="nucleotide sequence ID" value="NZ_JAFKCU010000001.1"/>
</dbReference>
<keyword evidence="3" id="KW-0808">Transferase</keyword>
<sequence>MSWPEIHNPEFQQFVQDHLHEDPALLLLKHNGKVTFGLKEAVQQIASRQKGAKKLPEWTKNPDLIFPASLSLEQSSSEETAKYKSVGLEGASIIDLTGGFGVDSFYLSQGFDKAIYCEQQPELFQLTKHNLEKLAPEKFEFIQGDGLEFMAQSNLHFDLIYADPARRGKGNQKLYKIQDCEPNLVSSWELLKSKAGKILLKHSPMLDISQAWEELPEIQKITILSVKNEVKELLLFWDKNNPNQPREITIQDLGSDNPAFTFSPEEEERAVSQIADVEKYIIEPISGILKSGSFKLFGKRFGLQKLDVNSHLYTCSEIPENIPARIFEIKEEVTPKKKEIQSIFPGRKVNVLTRNYSSKPEEIKKKFGLKDGGEDFLIGTKTVQGFKLFWCKRVK</sequence>
<dbReference type="Pfam" id="PF22013">
    <property type="entry name" value="PG_1098_Fer"/>
    <property type="match status" value="1"/>
</dbReference>
<reference evidence="3 4" key="1">
    <citation type="submission" date="2021-03" db="EMBL/GenBank/DDBJ databases">
        <title>novel species isolated from a fishpond in China.</title>
        <authorList>
            <person name="Lu H."/>
            <person name="Cai Z."/>
        </authorList>
    </citation>
    <scope>NUCLEOTIDE SEQUENCE [LARGE SCALE GENOMIC DNA]</scope>
    <source>
        <strain evidence="3 4">YJ13C</strain>
    </source>
</reference>
<dbReference type="Gene3D" id="3.40.50.150">
    <property type="entry name" value="Vaccinia Virus protein VP39"/>
    <property type="match status" value="1"/>
</dbReference>
<dbReference type="CDD" id="cd02440">
    <property type="entry name" value="AdoMet_MTases"/>
    <property type="match status" value="1"/>
</dbReference>
<dbReference type="InterPro" id="IPR054168">
    <property type="entry name" value="PG_1098_Fer"/>
</dbReference>
<proteinExistence type="predicted"/>
<organism evidence="3 4">
    <name type="scientific">Algoriphagus pacificus</name>
    <dbReference type="NCBI Taxonomy" id="2811234"/>
    <lineage>
        <taxon>Bacteria</taxon>
        <taxon>Pseudomonadati</taxon>
        <taxon>Bacteroidota</taxon>
        <taxon>Cytophagia</taxon>
        <taxon>Cytophagales</taxon>
        <taxon>Cyclobacteriaceae</taxon>
        <taxon>Algoriphagus</taxon>
    </lineage>
</organism>
<comment type="caution">
    <text evidence="3">The sequence shown here is derived from an EMBL/GenBank/DDBJ whole genome shotgun (WGS) entry which is preliminary data.</text>
</comment>
<evidence type="ECO:0000313" key="3">
    <source>
        <dbReference type="EMBL" id="MBN7814872.1"/>
    </source>
</evidence>
<dbReference type="EMBL" id="JAFKCU010000001">
    <property type="protein sequence ID" value="MBN7814872.1"/>
    <property type="molecule type" value="Genomic_DNA"/>
</dbReference>
<dbReference type="GO" id="GO:0032259">
    <property type="term" value="P:methylation"/>
    <property type="evidence" value="ECO:0007669"/>
    <property type="project" value="UniProtKB-KW"/>
</dbReference>
<feature type="domain" description="PG-1098 ferredoxin-like" evidence="2">
    <location>
        <begin position="280"/>
        <end position="323"/>
    </location>
</feature>
<protein>
    <submittedName>
        <fullName evidence="3">RsmD family RNA methyltransferase</fullName>
    </submittedName>
</protein>
<dbReference type="InterPro" id="IPR029063">
    <property type="entry name" value="SAM-dependent_MTases_sf"/>
</dbReference>
<evidence type="ECO:0000259" key="2">
    <source>
        <dbReference type="Pfam" id="PF22013"/>
    </source>
</evidence>
<keyword evidence="4" id="KW-1185">Reference proteome</keyword>
<dbReference type="InterPro" id="IPR041497">
    <property type="entry name" value="Thump-like"/>
</dbReference>
<dbReference type="Gene3D" id="1.10.10.1110">
    <property type="entry name" value="Methyltransferase PG1098, N-terminal domain"/>
    <property type="match status" value="1"/>
</dbReference>
<dbReference type="GO" id="GO:0008168">
    <property type="term" value="F:methyltransferase activity"/>
    <property type="evidence" value="ECO:0007669"/>
    <property type="project" value="UniProtKB-KW"/>
</dbReference>
<keyword evidence="3" id="KW-0489">Methyltransferase</keyword>
<evidence type="ECO:0000259" key="1">
    <source>
        <dbReference type="Pfam" id="PF18096"/>
    </source>
</evidence>
<evidence type="ECO:0000313" key="4">
    <source>
        <dbReference type="Proteomes" id="UP000664480"/>
    </source>
</evidence>
<gene>
    <name evidence="3" type="ORF">J0A69_05495</name>
</gene>
<dbReference type="Proteomes" id="UP000664480">
    <property type="component" value="Unassembled WGS sequence"/>
</dbReference>
<feature type="domain" description="THUMP-like" evidence="1">
    <location>
        <begin position="324"/>
        <end position="393"/>
    </location>
</feature>
<accession>A0ABS3CCQ4</accession>